<gene>
    <name evidence="2" type="ORF">L596_018234</name>
</gene>
<name>A0A4U5N515_STECR</name>
<dbReference type="Proteomes" id="UP000298663">
    <property type="component" value="Unassembled WGS sequence"/>
</dbReference>
<evidence type="ECO:0000256" key="1">
    <source>
        <dbReference type="SAM" id="MobiDB-lite"/>
    </source>
</evidence>
<dbReference type="EMBL" id="AZBU02000005">
    <property type="protein sequence ID" value="TKR77221.1"/>
    <property type="molecule type" value="Genomic_DNA"/>
</dbReference>
<dbReference type="AlphaFoldDB" id="A0A4U5N515"/>
<feature type="region of interest" description="Disordered" evidence="1">
    <location>
        <begin position="1"/>
        <end position="54"/>
    </location>
</feature>
<keyword evidence="3" id="KW-1185">Reference proteome</keyword>
<proteinExistence type="predicted"/>
<evidence type="ECO:0000313" key="3">
    <source>
        <dbReference type="Proteomes" id="UP000298663"/>
    </source>
</evidence>
<feature type="compositionally biased region" description="Polar residues" evidence="1">
    <location>
        <begin position="36"/>
        <end position="45"/>
    </location>
</feature>
<sequence>MPPNLCPELRNPEHRLPEHMQTRVPTSVPAAAPDSAPNNRRSSPASAFPVPSYLRPGLRLNASTQLVPIHLRRPVPAPGSSGFPVRPYLPTHLFSPVRPAAASANRDPASRAPGPVPNSSMQHLPEHLRPTLPAFSPHASVRPGLPANVPAGEYDRSALQKPAEQLPVSNGILALRRKPVLPERIRKVESIRG</sequence>
<accession>A0A4U5N515</accession>
<reference evidence="2 3" key="2">
    <citation type="journal article" date="2019" name="G3 (Bethesda)">
        <title>Hybrid Assembly of the Genome of the Entomopathogenic Nematode Steinernema carpocapsae Identifies the X-Chromosome.</title>
        <authorList>
            <person name="Serra L."/>
            <person name="Macchietto M."/>
            <person name="Macias-Munoz A."/>
            <person name="McGill C.J."/>
            <person name="Rodriguez I.M."/>
            <person name="Rodriguez B."/>
            <person name="Murad R."/>
            <person name="Mortazavi A."/>
        </authorList>
    </citation>
    <scope>NUCLEOTIDE SEQUENCE [LARGE SCALE GENOMIC DNA]</scope>
    <source>
        <strain evidence="2 3">ALL</strain>
    </source>
</reference>
<feature type="compositionally biased region" description="Basic and acidic residues" evidence="1">
    <location>
        <begin position="10"/>
        <end position="21"/>
    </location>
</feature>
<reference evidence="2 3" key="1">
    <citation type="journal article" date="2015" name="Genome Biol.">
        <title>Comparative genomics of Steinernema reveals deeply conserved gene regulatory networks.</title>
        <authorList>
            <person name="Dillman A.R."/>
            <person name="Macchietto M."/>
            <person name="Porter C.F."/>
            <person name="Rogers A."/>
            <person name="Williams B."/>
            <person name="Antoshechkin I."/>
            <person name="Lee M.M."/>
            <person name="Goodwin Z."/>
            <person name="Lu X."/>
            <person name="Lewis E.E."/>
            <person name="Goodrich-Blair H."/>
            <person name="Stock S.P."/>
            <person name="Adams B.J."/>
            <person name="Sternberg P.W."/>
            <person name="Mortazavi A."/>
        </authorList>
    </citation>
    <scope>NUCLEOTIDE SEQUENCE [LARGE SCALE GENOMIC DNA]</scope>
    <source>
        <strain evidence="2 3">ALL</strain>
    </source>
</reference>
<protein>
    <submittedName>
        <fullName evidence="2">Uncharacterized protein</fullName>
    </submittedName>
</protein>
<evidence type="ECO:0000313" key="2">
    <source>
        <dbReference type="EMBL" id="TKR77221.1"/>
    </source>
</evidence>
<comment type="caution">
    <text evidence="2">The sequence shown here is derived from an EMBL/GenBank/DDBJ whole genome shotgun (WGS) entry which is preliminary data.</text>
</comment>
<organism evidence="2 3">
    <name type="scientific">Steinernema carpocapsae</name>
    <name type="common">Entomopathogenic nematode</name>
    <dbReference type="NCBI Taxonomy" id="34508"/>
    <lineage>
        <taxon>Eukaryota</taxon>
        <taxon>Metazoa</taxon>
        <taxon>Ecdysozoa</taxon>
        <taxon>Nematoda</taxon>
        <taxon>Chromadorea</taxon>
        <taxon>Rhabditida</taxon>
        <taxon>Tylenchina</taxon>
        <taxon>Panagrolaimomorpha</taxon>
        <taxon>Strongyloidoidea</taxon>
        <taxon>Steinernematidae</taxon>
        <taxon>Steinernema</taxon>
    </lineage>
</organism>